<dbReference type="Pfam" id="PF01266">
    <property type="entry name" value="DAO"/>
    <property type="match status" value="1"/>
</dbReference>
<dbReference type="InterPro" id="IPR036188">
    <property type="entry name" value="FAD/NAD-bd_sf"/>
</dbReference>
<keyword evidence="8" id="KW-1185">Reference proteome</keyword>
<feature type="non-terminal residue" evidence="7">
    <location>
        <position position="1"/>
    </location>
</feature>
<evidence type="ECO:0000313" key="7">
    <source>
        <dbReference type="EMBL" id="NXN04430.1"/>
    </source>
</evidence>
<evidence type="ECO:0000313" key="8">
    <source>
        <dbReference type="Proteomes" id="UP000538515"/>
    </source>
</evidence>
<dbReference type="SUPFAM" id="SSF51905">
    <property type="entry name" value="FAD/NAD(P)-binding domain"/>
    <property type="match status" value="1"/>
</dbReference>
<evidence type="ECO:0000259" key="6">
    <source>
        <dbReference type="Pfam" id="PF01266"/>
    </source>
</evidence>
<feature type="non-terminal residue" evidence="7">
    <location>
        <position position="391"/>
    </location>
</feature>
<feature type="domain" description="FAD dependent oxidoreductase" evidence="6">
    <location>
        <begin position="13"/>
        <end position="366"/>
    </location>
</feature>
<dbReference type="GO" id="GO:0050031">
    <property type="term" value="F:L-pipecolate oxidase activity"/>
    <property type="evidence" value="ECO:0007669"/>
    <property type="project" value="TreeGrafter"/>
</dbReference>
<dbReference type="PANTHER" id="PTHR10961:SF46">
    <property type="entry name" value="PEROXISOMAL SARCOSINE OXIDASE"/>
    <property type="match status" value="1"/>
</dbReference>
<dbReference type="InterPro" id="IPR006076">
    <property type="entry name" value="FAD-dep_OxRdtase"/>
</dbReference>
<sequence length="391" mass="42347">MAAPSQPQKSTYDVIVIGAGIQGSYTAYHLAQHHKDTLLLEQFLVPHSRGSSHGQSRIIRSAYPQEYYSRMMPESSRLWQQLEPEPGTTLYRQRGLLVLGPPGEPELEACRRSLGVDDVLDAAALAQRFPGFQLQAGQVAVLDTTAGVLFADRALRAVQEAFRRRGGALRDGEKVLRIEPGATVTVTTTAGVYKAPRLIITAGAWTGAFVEQLGLRLPLQPLRIDVCYWREKQPGSAGLGSVSPCFLTLGLSQAPHGIYGLPSIEYPGLMKVCHHHGSPIDPEKRDQVPSSAPCPDIGVLSSFISSYLPGLETQPAVRETCLYTNTPDEDFILDRHPKFSNIVIGAGFSGHGVKMAPVVGKLLCQLSLGEKPSYDMAHFAITRFPGVLGAA</sequence>
<dbReference type="Gene3D" id="3.50.50.60">
    <property type="entry name" value="FAD/NAD(P)-binding domain"/>
    <property type="match status" value="1"/>
</dbReference>
<keyword evidence="5" id="KW-0560">Oxidoreductase</keyword>
<reference evidence="7 8" key="1">
    <citation type="submission" date="2019-09" db="EMBL/GenBank/DDBJ databases">
        <title>Bird 10,000 Genomes (B10K) Project - Family phase.</title>
        <authorList>
            <person name="Zhang G."/>
        </authorList>
    </citation>
    <scope>NUCLEOTIDE SEQUENCE [LARGE SCALE GENOMIC DNA]</scope>
    <source>
        <strain evidence="7">B10K-DU-002-19</strain>
        <tissue evidence="7">Muscle</tissue>
    </source>
</reference>
<dbReference type="Gene3D" id="3.30.9.10">
    <property type="entry name" value="D-Amino Acid Oxidase, subunit A, domain 2"/>
    <property type="match status" value="1"/>
</dbReference>
<dbReference type="InterPro" id="IPR045170">
    <property type="entry name" value="MTOX"/>
</dbReference>
<dbReference type="AlphaFoldDB" id="A0A7L1FSC6"/>
<keyword evidence="4" id="KW-0274">FAD</keyword>
<dbReference type="GO" id="GO:0005777">
    <property type="term" value="C:peroxisome"/>
    <property type="evidence" value="ECO:0007669"/>
    <property type="project" value="TreeGrafter"/>
</dbReference>
<organism evidence="7 8">
    <name type="scientific">Sylvia borin</name>
    <name type="common">Garden warbler</name>
    <dbReference type="NCBI Taxonomy" id="73324"/>
    <lineage>
        <taxon>Eukaryota</taxon>
        <taxon>Metazoa</taxon>
        <taxon>Chordata</taxon>
        <taxon>Craniata</taxon>
        <taxon>Vertebrata</taxon>
        <taxon>Euteleostomi</taxon>
        <taxon>Archelosauria</taxon>
        <taxon>Archosauria</taxon>
        <taxon>Dinosauria</taxon>
        <taxon>Saurischia</taxon>
        <taxon>Theropoda</taxon>
        <taxon>Coelurosauria</taxon>
        <taxon>Aves</taxon>
        <taxon>Neognathae</taxon>
        <taxon>Neoaves</taxon>
        <taxon>Telluraves</taxon>
        <taxon>Australaves</taxon>
        <taxon>Passeriformes</taxon>
        <taxon>Sylvioidea</taxon>
        <taxon>Sylviidae</taxon>
        <taxon>Sylviinae</taxon>
        <taxon>Sylvia</taxon>
    </lineage>
</organism>
<evidence type="ECO:0000256" key="1">
    <source>
        <dbReference type="ARBA" id="ARBA00001974"/>
    </source>
</evidence>
<dbReference type="PANTHER" id="PTHR10961">
    <property type="entry name" value="PEROXISOMAL SARCOSINE OXIDASE"/>
    <property type="match status" value="1"/>
</dbReference>
<keyword evidence="3" id="KW-0285">Flavoprotein</keyword>
<evidence type="ECO:0000256" key="3">
    <source>
        <dbReference type="ARBA" id="ARBA00022630"/>
    </source>
</evidence>
<comment type="similarity">
    <text evidence="2">Belongs to the MSOX/MTOX family.</text>
</comment>
<protein>
    <submittedName>
        <fullName evidence="7">SOX oxidase</fullName>
    </submittedName>
</protein>
<dbReference type="GO" id="GO:0033514">
    <property type="term" value="P:L-lysine catabolic process to acetyl-CoA via L-pipecolate"/>
    <property type="evidence" value="ECO:0007669"/>
    <property type="project" value="TreeGrafter"/>
</dbReference>
<dbReference type="EMBL" id="VXBG01015219">
    <property type="protein sequence ID" value="NXN04430.1"/>
    <property type="molecule type" value="Genomic_DNA"/>
</dbReference>
<evidence type="ECO:0000256" key="4">
    <source>
        <dbReference type="ARBA" id="ARBA00022827"/>
    </source>
</evidence>
<gene>
    <name evidence="7" type="primary">Pipox</name>
    <name evidence="7" type="ORF">SYLBOR_R01768</name>
</gene>
<dbReference type="Proteomes" id="UP000538515">
    <property type="component" value="Unassembled WGS sequence"/>
</dbReference>
<dbReference type="GO" id="GO:0050660">
    <property type="term" value="F:flavin adenine dinucleotide binding"/>
    <property type="evidence" value="ECO:0007669"/>
    <property type="project" value="InterPro"/>
</dbReference>
<proteinExistence type="inferred from homology"/>
<comment type="cofactor">
    <cofactor evidence="1">
        <name>FAD</name>
        <dbReference type="ChEBI" id="CHEBI:57692"/>
    </cofactor>
</comment>
<name>A0A7L1FSC6_SYLBO</name>
<comment type="caution">
    <text evidence="7">The sequence shown here is derived from an EMBL/GenBank/DDBJ whole genome shotgun (WGS) entry which is preliminary data.</text>
</comment>
<dbReference type="NCBIfam" id="NF008425">
    <property type="entry name" value="PRK11259.1"/>
    <property type="match status" value="1"/>
</dbReference>
<evidence type="ECO:0000256" key="5">
    <source>
        <dbReference type="ARBA" id="ARBA00023002"/>
    </source>
</evidence>
<evidence type="ECO:0000256" key="2">
    <source>
        <dbReference type="ARBA" id="ARBA00010989"/>
    </source>
</evidence>
<accession>A0A7L1FSC6</accession>
<dbReference type="GO" id="GO:0008115">
    <property type="term" value="F:sarcosine oxidase activity"/>
    <property type="evidence" value="ECO:0007669"/>
    <property type="project" value="TreeGrafter"/>
</dbReference>
<dbReference type="SUPFAM" id="SSF54373">
    <property type="entry name" value="FAD-linked reductases, C-terminal domain"/>
    <property type="match status" value="1"/>
</dbReference>